<dbReference type="HOGENOM" id="CLU_3032075_0_0_1"/>
<reference evidence="2" key="1">
    <citation type="journal article" date="2011" name="PLoS Genet.">
        <title>Genomic analysis of the necrotrophic fungal pathogens Sclerotinia sclerotiorum and Botrytis cinerea.</title>
        <authorList>
            <person name="Amselem J."/>
            <person name="Cuomo C.A."/>
            <person name="van Kan J.A."/>
            <person name="Viaud M."/>
            <person name="Benito E.P."/>
            <person name="Couloux A."/>
            <person name="Coutinho P.M."/>
            <person name="de Vries R.P."/>
            <person name="Dyer P.S."/>
            <person name="Fillinger S."/>
            <person name="Fournier E."/>
            <person name="Gout L."/>
            <person name="Hahn M."/>
            <person name="Kohn L."/>
            <person name="Lapalu N."/>
            <person name="Plummer K.M."/>
            <person name="Pradier J.M."/>
            <person name="Quevillon E."/>
            <person name="Sharon A."/>
            <person name="Simon A."/>
            <person name="ten Have A."/>
            <person name="Tudzynski B."/>
            <person name="Tudzynski P."/>
            <person name="Wincker P."/>
            <person name="Andrew M."/>
            <person name="Anthouard V."/>
            <person name="Beever R.E."/>
            <person name="Beffa R."/>
            <person name="Benoit I."/>
            <person name="Bouzid O."/>
            <person name="Brault B."/>
            <person name="Chen Z."/>
            <person name="Choquer M."/>
            <person name="Collemare J."/>
            <person name="Cotton P."/>
            <person name="Danchin E.G."/>
            <person name="Da Silva C."/>
            <person name="Gautier A."/>
            <person name="Giraud C."/>
            <person name="Giraud T."/>
            <person name="Gonzalez C."/>
            <person name="Grossetete S."/>
            <person name="Guldener U."/>
            <person name="Henrissat B."/>
            <person name="Howlett B.J."/>
            <person name="Kodira C."/>
            <person name="Kretschmer M."/>
            <person name="Lappartient A."/>
            <person name="Leroch M."/>
            <person name="Levis C."/>
            <person name="Mauceli E."/>
            <person name="Neuveglise C."/>
            <person name="Oeser B."/>
            <person name="Pearson M."/>
            <person name="Poulain J."/>
            <person name="Poussereau N."/>
            <person name="Quesneville H."/>
            <person name="Rascle C."/>
            <person name="Schumacher J."/>
            <person name="Segurens B."/>
            <person name="Sexton A."/>
            <person name="Silva E."/>
            <person name="Sirven C."/>
            <person name="Soanes D.M."/>
            <person name="Talbot N.J."/>
            <person name="Templeton M."/>
            <person name="Yandava C."/>
            <person name="Yarden O."/>
            <person name="Zeng Q."/>
            <person name="Rollins J.A."/>
            <person name="Lebrun M.H."/>
            <person name="Dickman M."/>
        </authorList>
    </citation>
    <scope>NUCLEOTIDE SEQUENCE [LARGE SCALE GENOMIC DNA]</scope>
    <source>
        <strain evidence="2">T4</strain>
    </source>
</reference>
<dbReference type="EMBL" id="FQ790282">
    <property type="protein sequence ID" value="CCD46654.1"/>
    <property type="molecule type" value="Genomic_DNA"/>
</dbReference>
<proteinExistence type="predicted"/>
<evidence type="ECO:0000313" key="1">
    <source>
        <dbReference type="EMBL" id="CCD46654.1"/>
    </source>
</evidence>
<evidence type="ECO:0000313" key="2">
    <source>
        <dbReference type="Proteomes" id="UP000008177"/>
    </source>
</evidence>
<dbReference type="AlphaFoldDB" id="G2Y1W4"/>
<sequence length="55" mass="6072">MLSYPLDFHAAALKDYNSWFNRGAQNKAEQTAETHGLMIELMTLSGAPDISCKLA</sequence>
<protein>
    <submittedName>
        <fullName evidence="1">Uncharacterized protein</fullName>
    </submittedName>
</protein>
<dbReference type="Proteomes" id="UP000008177">
    <property type="component" value="Unplaced contigs"/>
</dbReference>
<accession>G2Y1W4</accession>
<dbReference type="InParanoid" id="G2Y1W4"/>
<name>G2Y1W4_BOTF4</name>
<gene>
    <name evidence="1" type="ORF">BofuT4_uP042650.1</name>
</gene>
<organism evidence="1 2">
    <name type="scientific">Botryotinia fuckeliana (strain T4)</name>
    <name type="common">Noble rot fungus</name>
    <name type="synonym">Botrytis cinerea</name>
    <dbReference type="NCBI Taxonomy" id="999810"/>
    <lineage>
        <taxon>Eukaryota</taxon>
        <taxon>Fungi</taxon>
        <taxon>Dikarya</taxon>
        <taxon>Ascomycota</taxon>
        <taxon>Pezizomycotina</taxon>
        <taxon>Leotiomycetes</taxon>
        <taxon>Helotiales</taxon>
        <taxon>Sclerotiniaceae</taxon>
        <taxon>Botrytis</taxon>
    </lineage>
</organism>